<name>A0A5C7IM60_9ROSI</name>
<sequence>MEDESAHVLHALDAPDKDGKSTRNGASESKHADIDVKDVSKPIPGSQRNNEQINVVDQKAGEPVSQGAPLVDVDSSREVNMEATITTDDVIRAGGFGARDDISSFLPVASDSTDFEASIRDAQEYEQPREEVRRPGLGWTEASEPV</sequence>
<dbReference type="OrthoDB" id="2012753at2759"/>
<evidence type="ECO:0000256" key="1">
    <source>
        <dbReference type="SAM" id="MobiDB-lite"/>
    </source>
</evidence>
<dbReference type="PANTHER" id="PTHR37250">
    <property type="entry name" value="OS05G0496000 PROTEIN"/>
    <property type="match status" value="1"/>
</dbReference>
<organism evidence="2 3">
    <name type="scientific">Acer yangbiense</name>
    <dbReference type="NCBI Taxonomy" id="1000413"/>
    <lineage>
        <taxon>Eukaryota</taxon>
        <taxon>Viridiplantae</taxon>
        <taxon>Streptophyta</taxon>
        <taxon>Embryophyta</taxon>
        <taxon>Tracheophyta</taxon>
        <taxon>Spermatophyta</taxon>
        <taxon>Magnoliopsida</taxon>
        <taxon>eudicotyledons</taxon>
        <taxon>Gunneridae</taxon>
        <taxon>Pentapetalae</taxon>
        <taxon>rosids</taxon>
        <taxon>malvids</taxon>
        <taxon>Sapindales</taxon>
        <taxon>Sapindaceae</taxon>
        <taxon>Hippocastanoideae</taxon>
        <taxon>Acereae</taxon>
        <taxon>Acer</taxon>
    </lineage>
</organism>
<feature type="region of interest" description="Disordered" evidence="1">
    <location>
        <begin position="121"/>
        <end position="146"/>
    </location>
</feature>
<dbReference type="EMBL" id="VAHF01000002">
    <property type="protein sequence ID" value="TXG70413.1"/>
    <property type="molecule type" value="Genomic_DNA"/>
</dbReference>
<evidence type="ECO:0000313" key="3">
    <source>
        <dbReference type="Proteomes" id="UP000323000"/>
    </source>
</evidence>
<dbReference type="PANTHER" id="PTHR37250:SF1">
    <property type="entry name" value="OS05G0496000 PROTEIN"/>
    <property type="match status" value="1"/>
</dbReference>
<feature type="region of interest" description="Disordered" evidence="1">
    <location>
        <begin position="1"/>
        <end position="50"/>
    </location>
</feature>
<dbReference type="AlphaFoldDB" id="A0A5C7IM60"/>
<feature type="compositionally biased region" description="Basic and acidic residues" evidence="1">
    <location>
        <begin position="121"/>
        <end position="134"/>
    </location>
</feature>
<proteinExistence type="predicted"/>
<comment type="caution">
    <text evidence="2">The sequence shown here is derived from an EMBL/GenBank/DDBJ whole genome shotgun (WGS) entry which is preliminary data.</text>
</comment>
<reference evidence="3" key="1">
    <citation type="journal article" date="2019" name="Gigascience">
        <title>De novo genome assembly of the endangered Acer yangbiense, a plant species with extremely small populations endemic to Yunnan Province, China.</title>
        <authorList>
            <person name="Yang J."/>
            <person name="Wariss H.M."/>
            <person name="Tao L."/>
            <person name="Zhang R."/>
            <person name="Yun Q."/>
            <person name="Hollingsworth P."/>
            <person name="Dao Z."/>
            <person name="Luo G."/>
            <person name="Guo H."/>
            <person name="Ma Y."/>
            <person name="Sun W."/>
        </authorList>
    </citation>
    <scope>NUCLEOTIDE SEQUENCE [LARGE SCALE GENOMIC DNA]</scope>
    <source>
        <strain evidence="3">cv. Malutang</strain>
    </source>
</reference>
<gene>
    <name evidence="2" type="ORF">EZV62_005348</name>
</gene>
<accession>A0A5C7IM60</accession>
<evidence type="ECO:0000313" key="2">
    <source>
        <dbReference type="EMBL" id="TXG70413.1"/>
    </source>
</evidence>
<feature type="compositionally biased region" description="Basic and acidic residues" evidence="1">
    <location>
        <begin position="28"/>
        <end position="40"/>
    </location>
</feature>
<protein>
    <submittedName>
        <fullName evidence="2">Uncharacterized protein</fullName>
    </submittedName>
</protein>
<dbReference type="Proteomes" id="UP000323000">
    <property type="component" value="Chromosome 2"/>
</dbReference>
<keyword evidence="3" id="KW-1185">Reference proteome</keyword>